<keyword evidence="4" id="KW-1185">Reference proteome</keyword>
<sequence length="212" mass="24806">MKNTESLTDAVKFCSDSFDDVIERLKGMEIRIRSIEALNTKMVEMEDEVENIEAYLRRNNLEINGTSEEKNDDLYEIAIKMSTALNVQLKKDDIDILHRVLTKNQEIRKPIVMKLTNRWMKQELLEARKNKRSLSTTVIGFGEKGIVFVNEHPTPQNMVLFEKERDMRSKGYSFARIKEGKVFLRKIENDKVIHIKNRAIMKEIDDRSNLGQ</sequence>
<keyword evidence="1" id="KW-0175">Coiled coil</keyword>
<dbReference type="InterPro" id="IPR057251">
    <property type="entry name" value="FP_C"/>
</dbReference>
<dbReference type="EMBL" id="JARBHB010000010">
    <property type="protein sequence ID" value="KAJ8874058.1"/>
    <property type="molecule type" value="Genomic_DNA"/>
</dbReference>
<evidence type="ECO:0000313" key="3">
    <source>
        <dbReference type="EMBL" id="KAJ8874058.1"/>
    </source>
</evidence>
<feature type="domain" description="FP protein C-terminal" evidence="2">
    <location>
        <begin position="154"/>
        <end position="199"/>
    </location>
</feature>
<dbReference type="Proteomes" id="UP001159363">
    <property type="component" value="Chromosome 9"/>
</dbReference>
<reference evidence="3 4" key="1">
    <citation type="submission" date="2023-02" db="EMBL/GenBank/DDBJ databases">
        <title>LHISI_Scaffold_Assembly.</title>
        <authorList>
            <person name="Stuart O.P."/>
            <person name="Cleave R."/>
            <person name="Magrath M.J.L."/>
            <person name="Mikheyev A.S."/>
        </authorList>
    </citation>
    <scope>NUCLEOTIDE SEQUENCE [LARGE SCALE GENOMIC DNA]</scope>
    <source>
        <strain evidence="3">Daus_M_001</strain>
        <tissue evidence="3">Leg muscle</tissue>
    </source>
</reference>
<evidence type="ECO:0000313" key="4">
    <source>
        <dbReference type="Proteomes" id="UP001159363"/>
    </source>
</evidence>
<evidence type="ECO:0000256" key="1">
    <source>
        <dbReference type="SAM" id="Coils"/>
    </source>
</evidence>
<dbReference type="Gene3D" id="3.30.70.1820">
    <property type="entry name" value="L1 transposable element, RRM domain"/>
    <property type="match status" value="1"/>
</dbReference>
<dbReference type="Pfam" id="PF25298">
    <property type="entry name" value="Baculo_FP_2nd"/>
    <property type="match status" value="1"/>
</dbReference>
<protein>
    <recommendedName>
        <fullName evidence="2">FP protein C-terminal domain-containing protein</fullName>
    </recommendedName>
</protein>
<accession>A0ABQ9GPY7</accession>
<name>A0ABQ9GPY7_9NEOP</name>
<comment type="caution">
    <text evidence="3">The sequence shown here is derived from an EMBL/GenBank/DDBJ whole genome shotgun (WGS) entry which is preliminary data.</text>
</comment>
<proteinExistence type="predicted"/>
<gene>
    <name evidence="3" type="ORF">PR048_024898</name>
</gene>
<feature type="coiled-coil region" evidence="1">
    <location>
        <begin position="35"/>
        <end position="62"/>
    </location>
</feature>
<evidence type="ECO:0000259" key="2">
    <source>
        <dbReference type="Pfam" id="PF25298"/>
    </source>
</evidence>
<organism evidence="3 4">
    <name type="scientific">Dryococelus australis</name>
    <dbReference type="NCBI Taxonomy" id="614101"/>
    <lineage>
        <taxon>Eukaryota</taxon>
        <taxon>Metazoa</taxon>
        <taxon>Ecdysozoa</taxon>
        <taxon>Arthropoda</taxon>
        <taxon>Hexapoda</taxon>
        <taxon>Insecta</taxon>
        <taxon>Pterygota</taxon>
        <taxon>Neoptera</taxon>
        <taxon>Polyneoptera</taxon>
        <taxon>Phasmatodea</taxon>
        <taxon>Verophasmatodea</taxon>
        <taxon>Anareolatae</taxon>
        <taxon>Phasmatidae</taxon>
        <taxon>Eurycanthinae</taxon>
        <taxon>Dryococelus</taxon>
    </lineage>
</organism>